<dbReference type="InParanoid" id="A0A0V0R3E6"/>
<feature type="coiled-coil region" evidence="1">
    <location>
        <begin position="363"/>
        <end position="390"/>
    </location>
</feature>
<dbReference type="OrthoDB" id="289314at2759"/>
<dbReference type="SUPFAM" id="SSF81995">
    <property type="entry name" value="beta-sandwich domain of Sec23/24"/>
    <property type="match status" value="1"/>
</dbReference>
<reference evidence="4 5" key="1">
    <citation type="journal article" date="2015" name="Sci. Rep.">
        <title>Genome of the facultative scuticociliatosis pathogen Pseudocohnilembus persalinus provides insight into its virulence through horizontal gene transfer.</title>
        <authorList>
            <person name="Xiong J."/>
            <person name="Wang G."/>
            <person name="Cheng J."/>
            <person name="Tian M."/>
            <person name="Pan X."/>
            <person name="Warren A."/>
            <person name="Jiang C."/>
            <person name="Yuan D."/>
            <person name="Miao W."/>
        </authorList>
    </citation>
    <scope>NUCLEOTIDE SEQUENCE [LARGE SCALE GENOMIC DNA]</scope>
    <source>
        <strain evidence="4">36N120E</strain>
    </source>
</reference>
<dbReference type="SUPFAM" id="SSF64268">
    <property type="entry name" value="PX domain"/>
    <property type="match status" value="1"/>
</dbReference>
<feature type="domain" description="PX" evidence="3">
    <location>
        <begin position="99"/>
        <end position="211"/>
    </location>
</feature>
<keyword evidence="5" id="KW-1185">Reference proteome</keyword>
<keyword evidence="1" id="KW-0175">Coiled coil</keyword>
<feature type="compositionally biased region" description="Low complexity" evidence="2">
    <location>
        <begin position="1"/>
        <end position="26"/>
    </location>
</feature>
<evidence type="ECO:0000256" key="1">
    <source>
        <dbReference type="SAM" id="Coils"/>
    </source>
</evidence>
<dbReference type="Pfam" id="PF00787">
    <property type="entry name" value="PX"/>
    <property type="match status" value="1"/>
</dbReference>
<dbReference type="GO" id="GO:0035091">
    <property type="term" value="F:phosphatidylinositol binding"/>
    <property type="evidence" value="ECO:0007669"/>
    <property type="project" value="InterPro"/>
</dbReference>
<name>A0A0V0R3E6_PSEPJ</name>
<dbReference type="PROSITE" id="PS50195">
    <property type="entry name" value="PX"/>
    <property type="match status" value="1"/>
</dbReference>
<dbReference type="SMART" id="SM00312">
    <property type="entry name" value="PX"/>
    <property type="match status" value="1"/>
</dbReference>
<gene>
    <name evidence="4" type="ORF">PPERSA_01902</name>
</gene>
<sequence length="462" mass="54947">MEENQQQISQDSNQQENNQNQQQEQQNEVHDQQQEQQQQEQQQQEQNQQEQQQLYQQEQEQQQQVSQEEQKQNLQLTQPQSQNKGNDTFHLDEFFEDDGFPINVAVTDPSIKEGVSKYILYCVKGEDKQGVFEVYRRFSDFYALRQALCTRWPGVFIPPIPPKKATGNFDAFFISERRQLFEKFLSELSKLKFLWYEQEFQTFLRSPHSDIEKALSNLPKFYYEDTINKYQNVFRSLQGKILSQELDEKIQSFTLFLKKIKDQLIKFKDQMKVLMNSRQMYDVEFDKFISFLLPQYELTCLKEYVGNIVEGKFVFAEQTEPKINNLLQELRDMTYGSKLKELYLSIKQEIYEIEAFIEAVGYVTIYENNRKTEESKVKTHEKELAKAESGKKSLFSNKSSEQKVQEQNMKIEFHQSMLDKVNQILDLIKVITGYISVEKFKKAELWSYVLENDNLTSFEITK</sequence>
<protein>
    <submittedName>
        <fullName evidence="4">Phox homologous domain</fullName>
    </submittedName>
</protein>
<dbReference type="Gene3D" id="3.30.1520.10">
    <property type="entry name" value="Phox-like domain"/>
    <property type="match status" value="1"/>
</dbReference>
<proteinExistence type="predicted"/>
<evidence type="ECO:0000313" key="5">
    <source>
        <dbReference type="Proteomes" id="UP000054937"/>
    </source>
</evidence>
<dbReference type="PANTHER" id="PTHR10555">
    <property type="entry name" value="SORTING NEXIN"/>
    <property type="match status" value="1"/>
</dbReference>
<dbReference type="InterPro" id="IPR001683">
    <property type="entry name" value="PX_dom"/>
</dbReference>
<evidence type="ECO:0000256" key="2">
    <source>
        <dbReference type="SAM" id="MobiDB-lite"/>
    </source>
</evidence>
<dbReference type="InterPro" id="IPR036871">
    <property type="entry name" value="PX_dom_sf"/>
</dbReference>
<organism evidence="4 5">
    <name type="scientific">Pseudocohnilembus persalinus</name>
    <name type="common">Ciliate</name>
    <dbReference type="NCBI Taxonomy" id="266149"/>
    <lineage>
        <taxon>Eukaryota</taxon>
        <taxon>Sar</taxon>
        <taxon>Alveolata</taxon>
        <taxon>Ciliophora</taxon>
        <taxon>Intramacronucleata</taxon>
        <taxon>Oligohymenophorea</taxon>
        <taxon>Scuticociliatia</taxon>
        <taxon>Philasterida</taxon>
        <taxon>Pseudocohnilembidae</taxon>
        <taxon>Pseudocohnilembus</taxon>
    </lineage>
</organism>
<feature type="compositionally biased region" description="Low complexity" evidence="2">
    <location>
        <begin position="34"/>
        <end position="75"/>
    </location>
</feature>
<evidence type="ECO:0000313" key="4">
    <source>
        <dbReference type="EMBL" id="KRX09015.1"/>
    </source>
</evidence>
<comment type="caution">
    <text evidence="4">The sequence shown here is derived from an EMBL/GenBank/DDBJ whole genome shotgun (WGS) entry which is preliminary data.</text>
</comment>
<dbReference type="OMA" id="QVSEEFW"/>
<evidence type="ECO:0000259" key="3">
    <source>
        <dbReference type="PROSITE" id="PS50195"/>
    </source>
</evidence>
<accession>A0A0V0R3E6</accession>
<dbReference type="AlphaFoldDB" id="A0A0V0R3E6"/>
<feature type="region of interest" description="Disordered" evidence="2">
    <location>
        <begin position="1"/>
        <end position="92"/>
    </location>
</feature>
<dbReference type="Proteomes" id="UP000054937">
    <property type="component" value="Unassembled WGS sequence"/>
</dbReference>
<feature type="compositionally biased region" description="Polar residues" evidence="2">
    <location>
        <begin position="76"/>
        <end position="86"/>
    </location>
</feature>
<dbReference type="EMBL" id="LDAU01000055">
    <property type="protein sequence ID" value="KRX09015.1"/>
    <property type="molecule type" value="Genomic_DNA"/>
</dbReference>
<dbReference type="PANTHER" id="PTHR10555:SF170">
    <property type="entry name" value="FI18122P1"/>
    <property type="match status" value="1"/>
</dbReference>
<dbReference type="GO" id="GO:0005768">
    <property type="term" value="C:endosome"/>
    <property type="evidence" value="ECO:0007669"/>
    <property type="project" value="TreeGrafter"/>
</dbReference>